<evidence type="ECO:0000256" key="1">
    <source>
        <dbReference type="SAM" id="MobiDB-lite"/>
    </source>
</evidence>
<sequence length="217" mass="24236">MWRWNMILVRSSFFDQQNRDRSALSKGLGSLPRSVRTARSRMFNCMVGGAACARSDDVRIVMLNDGPSSTTISPGPSVSLSNTPRAPGNAELQAKISHRHINSKSHPTTHPKFEKRSQKVNRATTRHFGSLLRRDQYAGETVSGVSSQCKRRRGQAKMEGGNKENKAVERSEQMLQKDKSEMRRTAEKGRRGPVSGRMVIGYIPLEDIPQVKSERVG</sequence>
<dbReference type="EMBL" id="KZ999480">
    <property type="protein sequence ID" value="RKO85030.1"/>
    <property type="molecule type" value="Genomic_DNA"/>
</dbReference>
<protein>
    <submittedName>
        <fullName evidence="2">Uncharacterized protein</fullName>
    </submittedName>
</protein>
<evidence type="ECO:0000313" key="2">
    <source>
        <dbReference type="EMBL" id="RKO85030.1"/>
    </source>
</evidence>
<dbReference type="AlphaFoldDB" id="A0A4P9W336"/>
<dbReference type="Proteomes" id="UP000269721">
    <property type="component" value="Unassembled WGS sequence"/>
</dbReference>
<feature type="region of interest" description="Disordered" evidence="1">
    <location>
        <begin position="66"/>
        <end position="88"/>
    </location>
</feature>
<gene>
    <name evidence="2" type="ORF">BDK51DRAFT_34779</name>
</gene>
<accession>A0A4P9W336</accession>
<feature type="compositionally biased region" description="Low complexity" evidence="1">
    <location>
        <begin position="66"/>
        <end position="79"/>
    </location>
</feature>
<reference evidence="3" key="1">
    <citation type="journal article" date="2018" name="Nat. Microbiol.">
        <title>Leveraging single-cell genomics to expand the fungal tree of life.</title>
        <authorList>
            <person name="Ahrendt S.R."/>
            <person name="Quandt C.A."/>
            <person name="Ciobanu D."/>
            <person name="Clum A."/>
            <person name="Salamov A."/>
            <person name="Andreopoulos B."/>
            <person name="Cheng J.F."/>
            <person name="Woyke T."/>
            <person name="Pelin A."/>
            <person name="Henrissat B."/>
            <person name="Reynolds N.K."/>
            <person name="Benny G.L."/>
            <person name="Smith M.E."/>
            <person name="James T.Y."/>
            <person name="Grigoriev I.V."/>
        </authorList>
    </citation>
    <scope>NUCLEOTIDE SEQUENCE [LARGE SCALE GENOMIC DNA]</scope>
</reference>
<keyword evidence="3" id="KW-1185">Reference proteome</keyword>
<organism evidence="2 3">
    <name type="scientific">Blyttiomyces helicus</name>
    <dbReference type="NCBI Taxonomy" id="388810"/>
    <lineage>
        <taxon>Eukaryota</taxon>
        <taxon>Fungi</taxon>
        <taxon>Fungi incertae sedis</taxon>
        <taxon>Chytridiomycota</taxon>
        <taxon>Chytridiomycota incertae sedis</taxon>
        <taxon>Chytridiomycetes</taxon>
        <taxon>Chytridiomycetes incertae sedis</taxon>
        <taxon>Blyttiomyces</taxon>
    </lineage>
</organism>
<name>A0A4P9W336_9FUNG</name>
<feature type="region of interest" description="Disordered" evidence="1">
    <location>
        <begin position="151"/>
        <end position="195"/>
    </location>
</feature>
<evidence type="ECO:0000313" key="3">
    <source>
        <dbReference type="Proteomes" id="UP000269721"/>
    </source>
</evidence>
<feature type="compositionally biased region" description="Basic and acidic residues" evidence="1">
    <location>
        <begin position="160"/>
        <end position="190"/>
    </location>
</feature>
<proteinExistence type="predicted"/>